<feature type="coiled-coil region" evidence="1">
    <location>
        <begin position="282"/>
        <end position="309"/>
    </location>
</feature>
<accession>F8L4X6</accession>
<reference evidence="2 3" key="2">
    <citation type="journal article" date="2011" name="Mol. Biol. Evol.">
        <title>Unity in variety--the pan-genome of the Chlamydiae.</title>
        <authorList>
            <person name="Collingro A."/>
            <person name="Tischler P."/>
            <person name="Weinmaier T."/>
            <person name="Penz T."/>
            <person name="Heinz E."/>
            <person name="Brunham R.C."/>
            <person name="Read T.D."/>
            <person name="Bavoil P.M."/>
            <person name="Sachse K."/>
            <person name="Kahane S."/>
            <person name="Friedman M.G."/>
            <person name="Rattei T."/>
            <person name="Myers G.S."/>
            <person name="Horn M."/>
        </authorList>
    </citation>
    <scope>NUCLEOTIDE SEQUENCE [LARGE SCALE GENOMIC DNA]</scope>
    <source>
        <strain evidence="3">ATCC VR-1471 / Z</strain>
    </source>
</reference>
<proteinExistence type="predicted"/>
<evidence type="ECO:0000313" key="3">
    <source>
        <dbReference type="Proteomes" id="UP000000496"/>
    </source>
</evidence>
<sequence>MASTPSVGYSTTHSNPIYGNLLSTSDSTEVDFAYCQEVIKRCTPSIVSSLDEKEISLLFSENGMTFVDDGEHVFTLCFKAAEKADRLFVLFYGQGFFSYFHLECRDKEGKSTIVTHKVTQHWDHDVEFQKPIFQLVNEEKRWKNSFEERLLKKTSVLNQNPIRHSFRLRESVIEFINLTKVSNTEEVKSFFEGTVFEEAFSQLDLKLQVKIEDNFRAISEEVKGAAKELLTEFNTFQELKEELQVPFQNFANAWQGSNSRNQFQYFMQKMVIQSALKELPNNEDINQAVKKFEERIEKANIREKEERKLKEQEAVRKEVDTFLHGFVQRSFVVYGRLGK</sequence>
<name>F8L4X6_SIMNZ</name>
<organism evidence="2 3">
    <name type="scientific">Simkania negevensis (strain ATCC VR-1471 / DSM 27360 / Z)</name>
    <dbReference type="NCBI Taxonomy" id="331113"/>
    <lineage>
        <taxon>Bacteria</taxon>
        <taxon>Pseudomonadati</taxon>
        <taxon>Chlamydiota</taxon>
        <taxon>Chlamydiia</taxon>
        <taxon>Parachlamydiales</taxon>
        <taxon>Simkaniaceae</taxon>
        <taxon>Simkania</taxon>
    </lineage>
</organism>
<evidence type="ECO:0000313" key="2">
    <source>
        <dbReference type="EMBL" id="CCB89003.1"/>
    </source>
</evidence>
<keyword evidence="3" id="KW-1185">Reference proteome</keyword>
<gene>
    <name evidence="2" type="ordered locus">SNE_A11260</name>
</gene>
<dbReference type="Proteomes" id="UP000000496">
    <property type="component" value="Chromosome gsn.131"/>
</dbReference>
<dbReference type="EMBL" id="FR872582">
    <property type="protein sequence ID" value="CCB89003.1"/>
    <property type="molecule type" value="Genomic_DNA"/>
</dbReference>
<protein>
    <submittedName>
        <fullName evidence="2">Uncharacterized protein</fullName>
    </submittedName>
</protein>
<dbReference type="STRING" id="331113.SNE_A11260"/>
<reference key="1">
    <citation type="journal article" date="2011" name="Mol. Biol. Evol.">
        <title>Unity in variety -- the pan-genome of the Chlamydiae.</title>
        <authorList>
            <person name="Collingro A."/>
            <person name="Tischler P."/>
            <person name="Weinmaier T."/>
            <person name="Penz T."/>
            <person name="Heinz E."/>
            <person name="Brunham R.C."/>
            <person name="Read T.D."/>
            <person name="Bavoil P.M."/>
            <person name="Sachse K."/>
            <person name="Kahane S."/>
            <person name="Friedman M.G."/>
            <person name="Rattei T."/>
            <person name="Myers G.S.A."/>
            <person name="Horn M."/>
        </authorList>
    </citation>
    <scope>NUCLEOTIDE SEQUENCE</scope>
    <source>
        <strain>Z</strain>
    </source>
</reference>
<dbReference type="AlphaFoldDB" id="F8L4X6"/>
<keyword evidence="1" id="KW-0175">Coiled coil</keyword>
<dbReference type="KEGG" id="sng:SNE_A11260"/>
<dbReference type="RefSeq" id="WP_013943470.1">
    <property type="nucleotide sequence ID" value="NC_015713.1"/>
</dbReference>
<evidence type="ECO:0000256" key="1">
    <source>
        <dbReference type="SAM" id="Coils"/>
    </source>
</evidence>
<dbReference type="HOGENOM" id="CLU_818598_0_0_0"/>